<accession>A0A8J2SCJ8</accession>
<dbReference type="EMBL" id="CAKKNE010000002">
    <property type="protein sequence ID" value="CAH0369058.1"/>
    <property type="molecule type" value="Genomic_DNA"/>
</dbReference>
<reference evidence="6" key="1">
    <citation type="submission" date="2021-11" db="EMBL/GenBank/DDBJ databases">
        <authorList>
            <consortium name="Genoscope - CEA"/>
            <person name="William W."/>
        </authorList>
    </citation>
    <scope>NUCLEOTIDE SEQUENCE</scope>
</reference>
<proteinExistence type="predicted"/>
<keyword evidence="1" id="KW-0479">Metal-binding</keyword>
<name>A0A8J2SCJ8_9STRA</name>
<dbReference type="Gene3D" id="6.10.140.2220">
    <property type="match status" value="1"/>
</dbReference>
<evidence type="ECO:0000313" key="6">
    <source>
        <dbReference type="EMBL" id="CAH0369058.1"/>
    </source>
</evidence>
<evidence type="ECO:0000256" key="1">
    <source>
        <dbReference type="ARBA" id="ARBA00022723"/>
    </source>
</evidence>
<dbReference type="Pfam" id="PF13374">
    <property type="entry name" value="TPR_10"/>
    <property type="match status" value="1"/>
</dbReference>
<dbReference type="InterPro" id="IPR011016">
    <property type="entry name" value="Znf_RING-CH"/>
</dbReference>
<evidence type="ECO:0000259" key="5">
    <source>
        <dbReference type="PROSITE" id="PS50865"/>
    </source>
</evidence>
<evidence type="ECO:0000256" key="4">
    <source>
        <dbReference type="PROSITE-ProRule" id="PRU00134"/>
    </source>
</evidence>
<sequence>MILTQCAVCATDLGLTSGKKCGRCSTRYCGPECQVQHWKEGGHDKLCKPIKKAGGAEQYNANNKYTEAVAEAVEACADDTKGQTCYICTQALHWKTKEGLVRGCSCRGTAGVVHVSCLAEQAKILVAEAEENNKDSQWHRWHTCSLCEQQYHGVVRCALGWACWKTYVGRPETIRGHRTGAMTMLGNGLSAGKHLEDALSVKKAELSILQRLGAPEDVIFVVQGNIAVTYELLGRGELAIRLKRDVYSGNLKLFGEEHFDSLTSANNYASSLVELGHFKEAKALMRKTIPVVRRVLGENHDLILTMRWNYAEALYKDDGATLDDLREAVTTLDGTGQTARRVLGGAHPITKGIERELQMSRSVLRAYEDTAPGVSGIRKAVEAMTAGDA</sequence>
<dbReference type="SUPFAM" id="SSF144232">
    <property type="entry name" value="HIT/MYND zinc finger-like"/>
    <property type="match status" value="1"/>
</dbReference>
<dbReference type="Gene3D" id="3.30.40.10">
    <property type="entry name" value="Zinc/RING finger domain, C3HC4 (zinc finger)"/>
    <property type="match status" value="1"/>
</dbReference>
<comment type="caution">
    <text evidence="6">The sequence shown here is derived from an EMBL/GenBank/DDBJ whole genome shotgun (WGS) entry which is preliminary data.</text>
</comment>
<organism evidence="6 7">
    <name type="scientific">Pelagomonas calceolata</name>
    <dbReference type="NCBI Taxonomy" id="35677"/>
    <lineage>
        <taxon>Eukaryota</taxon>
        <taxon>Sar</taxon>
        <taxon>Stramenopiles</taxon>
        <taxon>Ochrophyta</taxon>
        <taxon>Pelagophyceae</taxon>
        <taxon>Pelagomonadales</taxon>
        <taxon>Pelagomonadaceae</taxon>
        <taxon>Pelagomonas</taxon>
    </lineage>
</organism>
<feature type="domain" description="MYND-type" evidence="5">
    <location>
        <begin position="6"/>
        <end position="47"/>
    </location>
</feature>
<dbReference type="Pfam" id="PF12906">
    <property type="entry name" value="RINGv"/>
    <property type="match status" value="1"/>
</dbReference>
<dbReference type="InterPro" id="IPR002893">
    <property type="entry name" value="Znf_MYND"/>
</dbReference>
<keyword evidence="2 4" id="KW-0863">Zinc-finger</keyword>
<dbReference type="Proteomes" id="UP000789595">
    <property type="component" value="Unassembled WGS sequence"/>
</dbReference>
<dbReference type="OrthoDB" id="5986190at2759"/>
<dbReference type="InterPro" id="IPR013083">
    <property type="entry name" value="Znf_RING/FYVE/PHD"/>
</dbReference>
<dbReference type="AlphaFoldDB" id="A0A8J2SCJ8"/>
<gene>
    <name evidence="6" type="ORF">PECAL_2P21640</name>
</gene>
<evidence type="ECO:0000313" key="7">
    <source>
        <dbReference type="Proteomes" id="UP000789595"/>
    </source>
</evidence>
<protein>
    <recommendedName>
        <fullName evidence="5">MYND-type domain-containing protein</fullName>
    </recommendedName>
</protein>
<keyword evidence="7" id="KW-1185">Reference proteome</keyword>
<dbReference type="Gene3D" id="1.25.40.10">
    <property type="entry name" value="Tetratricopeptide repeat domain"/>
    <property type="match status" value="1"/>
</dbReference>
<dbReference type="Pfam" id="PF01753">
    <property type="entry name" value="zf-MYND"/>
    <property type="match status" value="1"/>
</dbReference>
<dbReference type="GO" id="GO:0008270">
    <property type="term" value="F:zinc ion binding"/>
    <property type="evidence" value="ECO:0007669"/>
    <property type="project" value="UniProtKB-KW"/>
</dbReference>
<dbReference type="InterPro" id="IPR011990">
    <property type="entry name" value="TPR-like_helical_dom_sf"/>
</dbReference>
<keyword evidence="3" id="KW-0862">Zinc</keyword>
<evidence type="ECO:0000256" key="3">
    <source>
        <dbReference type="ARBA" id="ARBA00022833"/>
    </source>
</evidence>
<evidence type="ECO:0000256" key="2">
    <source>
        <dbReference type="ARBA" id="ARBA00022771"/>
    </source>
</evidence>
<dbReference type="PROSITE" id="PS50865">
    <property type="entry name" value="ZF_MYND_2"/>
    <property type="match status" value="1"/>
</dbReference>
<dbReference type="SUPFAM" id="SSF48452">
    <property type="entry name" value="TPR-like"/>
    <property type="match status" value="1"/>
</dbReference>